<evidence type="ECO:0000256" key="5">
    <source>
        <dbReference type="ARBA" id="ARBA00022692"/>
    </source>
</evidence>
<feature type="transmembrane region" description="Helical" evidence="9">
    <location>
        <begin position="316"/>
        <end position="337"/>
    </location>
</feature>
<organism evidence="11 12">
    <name type="scientific">Fusibacter bizertensis</name>
    <dbReference type="NCBI Taxonomy" id="1488331"/>
    <lineage>
        <taxon>Bacteria</taxon>
        <taxon>Bacillati</taxon>
        <taxon>Bacillota</taxon>
        <taxon>Clostridia</taxon>
        <taxon>Eubacteriales</taxon>
        <taxon>Eubacteriales Family XII. Incertae Sedis</taxon>
        <taxon>Fusibacter</taxon>
    </lineage>
</organism>
<keyword evidence="7" id="KW-0406">Ion transport</keyword>
<evidence type="ECO:0000256" key="1">
    <source>
        <dbReference type="ARBA" id="ARBA00004651"/>
    </source>
</evidence>
<evidence type="ECO:0000256" key="4">
    <source>
        <dbReference type="ARBA" id="ARBA00022475"/>
    </source>
</evidence>
<evidence type="ECO:0000256" key="8">
    <source>
        <dbReference type="ARBA" id="ARBA00023136"/>
    </source>
</evidence>
<keyword evidence="3" id="KW-0050">Antiport</keyword>
<evidence type="ECO:0000256" key="3">
    <source>
        <dbReference type="ARBA" id="ARBA00022449"/>
    </source>
</evidence>
<feature type="transmembrane region" description="Helical" evidence="9">
    <location>
        <begin position="96"/>
        <end position="116"/>
    </location>
</feature>
<feature type="transmembrane region" description="Helical" evidence="9">
    <location>
        <begin position="194"/>
        <end position="212"/>
    </location>
</feature>
<keyword evidence="4" id="KW-1003">Cell membrane</keyword>
<keyword evidence="5 9" id="KW-0812">Transmembrane</keyword>
<evidence type="ECO:0000313" key="11">
    <source>
        <dbReference type="EMBL" id="MDH8678627.1"/>
    </source>
</evidence>
<dbReference type="InterPro" id="IPR006153">
    <property type="entry name" value="Cation/H_exchanger_TM"/>
</dbReference>
<evidence type="ECO:0000256" key="6">
    <source>
        <dbReference type="ARBA" id="ARBA00022989"/>
    </source>
</evidence>
<keyword evidence="2" id="KW-0813">Transport</keyword>
<feature type="transmembrane region" description="Helical" evidence="9">
    <location>
        <begin position="289"/>
        <end position="310"/>
    </location>
</feature>
<feature type="domain" description="Cation/H+ exchanger transmembrane" evidence="10">
    <location>
        <begin position="23"/>
        <end position="401"/>
    </location>
</feature>
<protein>
    <submittedName>
        <fullName evidence="11">Sodium:proton antiporter</fullName>
    </submittedName>
</protein>
<accession>A0ABT6NE00</accession>
<feature type="transmembrane region" description="Helical" evidence="9">
    <location>
        <begin position="12"/>
        <end position="32"/>
    </location>
</feature>
<comment type="subcellular location">
    <subcellularLocation>
        <location evidence="1">Cell membrane</location>
        <topology evidence="1">Multi-pass membrane protein</topology>
    </subcellularLocation>
</comment>
<keyword evidence="6 9" id="KW-1133">Transmembrane helix</keyword>
<evidence type="ECO:0000256" key="2">
    <source>
        <dbReference type="ARBA" id="ARBA00022448"/>
    </source>
</evidence>
<evidence type="ECO:0000313" key="12">
    <source>
        <dbReference type="Proteomes" id="UP001158045"/>
    </source>
</evidence>
<feature type="transmembrane region" description="Helical" evidence="9">
    <location>
        <begin position="38"/>
        <end position="56"/>
    </location>
</feature>
<evidence type="ECO:0000259" key="10">
    <source>
        <dbReference type="Pfam" id="PF00999"/>
    </source>
</evidence>
<keyword evidence="8 9" id="KW-0472">Membrane</keyword>
<name>A0ABT6NE00_9FIRM</name>
<dbReference type="PANTHER" id="PTHR32507">
    <property type="entry name" value="NA(+)/H(+) ANTIPORTER 1"/>
    <property type="match status" value="1"/>
</dbReference>
<feature type="transmembrane region" description="Helical" evidence="9">
    <location>
        <begin position="358"/>
        <end position="376"/>
    </location>
</feature>
<proteinExistence type="predicted"/>
<feature type="transmembrane region" description="Helical" evidence="9">
    <location>
        <begin position="163"/>
        <end position="182"/>
    </location>
</feature>
<feature type="transmembrane region" description="Helical" evidence="9">
    <location>
        <begin position="122"/>
        <end position="142"/>
    </location>
</feature>
<dbReference type="RefSeq" id="WP_281094478.1">
    <property type="nucleotide sequence ID" value="NZ_JARYZI010000006.1"/>
</dbReference>
<evidence type="ECO:0000256" key="9">
    <source>
        <dbReference type="SAM" id="Phobius"/>
    </source>
</evidence>
<dbReference type="PANTHER" id="PTHR32507:SF0">
    <property type="entry name" value="NA(+)_H(+) ANTIPORTER 2-RELATED"/>
    <property type="match status" value="1"/>
</dbReference>
<reference evidence="11 12" key="1">
    <citation type="submission" date="2023-04" db="EMBL/GenBank/DDBJ databases">
        <title>Fusibacter bizertensis strain WBS, isolated from littoral bottom sediments of the Arctic seas - biochemical and genomic analysis.</title>
        <authorList>
            <person name="Brioukhanov A.L."/>
        </authorList>
    </citation>
    <scope>NUCLEOTIDE SEQUENCE [LARGE SCALE GENOMIC DNA]</scope>
    <source>
        <strain evidence="11 12">WBS</strain>
    </source>
</reference>
<keyword evidence="12" id="KW-1185">Reference proteome</keyword>
<sequence>MENAIIQSADQLMELMGLVILAGLIFTKISNIVKLPDVVLYILAGIILGPRLLNWINIDKYPVENQLILSFGAAYILYDGGREIDLKILNKVKLSVGMLSTVGVMISTTIVGFVAMKVFNLPLTYALLLGSVIASTDPSVLVPLFKKMNISTKLKQSIISESAFNDAAGAVITFSLLAVILGGEFSLGESLLELVTSIIGGLAIGATIGYMTHLLTDEKQKWGIFKDYATELVLVSVVGSYLISNHFGFSGFMAVFIMGMFCGNKKIFKFWIPEESFQSHLRFKEVLTVILRMMIFILLGTHLQFDTLIANLGSTLIVVGALIFVARPISVLACVLIDKKAEWTWKQIIYLMWVRETGVIPAALAGMLVTSGVLHSDIISSVTFATIMVTLTFQASTAGILAHFLKLDVGK</sequence>
<dbReference type="Pfam" id="PF00999">
    <property type="entry name" value="Na_H_Exchanger"/>
    <property type="match status" value="1"/>
</dbReference>
<feature type="transmembrane region" description="Helical" evidence="9">
    <location>
        <begin position="382"/>
        <end position="405"/>
    </location>
</feature>
<dbReference type="Proteomes" id="UP001158045">
    <property type="component" value="Unassembled WGS sequence"/>
</dbReference>
<gene>
    <name evidence="11" type="ORF">QE109_10740</name>
</gene>
<dbReference type="Gene3D" id="1.20.1530.20">
    <property type="match status" value="1"/>
</dbReference>
<comment type="caution">
    <text evidence="11">The sequence shown here is derived from an EMBL/GenBank/DDBJ whole genome shotgun (WGS) entry which is preliminary data.</text>
</comment>
<dbReference type="EMBL" id="JARYZI010000006">
    <property type="protein sequence ID" value="MDH8678627.1"/>
    <property type="molecule type" value="Genomic_DNA"/>
</dbReference>
<evidence type="ECO:0000256" key="7">
    <source>
        <dbReference type="ARBA" id="ARBA00023065"/>
    </source>
</evidence>
<dbReference type="InterPro" id="IPR038770">
    <property type="entry name" value="Na+/solute_symporter_sf"/>
</dbReference>